<proteinExistence type="predicted"/>
<feature type="transmembrane region" description="Helical" evidence="2">
    <location>
        <begin position="124"/>
        <end position="143"/>
    </location>
</feature>
<keyword evidence="2" id="KW-1133">Transmembrane helix</keyword>
<keyword evidence="2" id="KW-0472">Membrane</keyword>
<feature type="compositionally biased region" description="Basic and acidic residues" evidence="1">
    <location>
        <begin position="182"/>
        <end position="192"/>
    </location>
</feature>
<reference evidence="3" key="1">
    <citation type="submission" date="2021-01" db="EMBL/GenBank/DDBJ databases">
        <authorList>
            <person name="Corre E."/>
            <person name="Pelletier E."/>
            <person name="Niang G."/>
            <person name="Scheremetjew M."/>
            <person name="Finn R."/>
            <person name="Kale V."/>
            <person name="Holt S."/>
            <person name="Cochrane G."/>
            <person name="Meng A."/>
            <person name="Brown T."/>
            <person name="Cohen L."/>
        </authorList>
    </citation>
    <scope>NUCLEOTIDE SEQUENCE</scope>
    <source>
        <strain evidence="3">CCMP125</strain>
    </source>
</reference>
<dbReference type="EMBL" id="HBHT01030132">
    <property type="protein sequence ID" value="CAD9981787.1"/>
    <property type="molecule type" value="Transcribed_RNA"/>
</dbReference>
<organism evidence="3">
    <name type="scientific">Entomoneis paludosa</name>
    <dbReference type="NCBI Taxonomy" id="265537"/>
    <lineage>
        <taxon>Eukaryota</taxon>
        <taxon>Sar</taxon>
        <taxon>Stramenopiles</taxon>
        <taxon>Ochrophyta</taxon>
        <taxon>Bacillariophyta</taxon>
        <taxon>Bacillariophyceae</taxon>
        <taxon>Bacillariophycidae</taxon>
        <taxon>Entomoneidaceae</taxon>
        <taxon>Entomoneis</taxon>
    </lineage>
</organism>
<feature type="transmembrane region" description="Helical" evidence="2">
    <location>
        <begin position="12"/>
        <end position="29"/>
    </location>
</feature>
<evidence type="ECO:0000313" key="3">
    <source>
        <dbReference type="EMBL" id="CAD9981787.1"/>
    </source>
</evidence>
<feature type="region of interest" description="Disordered" evidence="1">
    <location>
        <begin position="182"/>
        <end position="240"/>
    </location>
</feature>
<feature type="transmembrane region" description="Helical" evidence="2">
    <location>
        <begin position="41"/>
        <end position="61"/>
    </location>
</feature>
<accession>A0A7S3DUX0</accession>
<sequence length="240" mass="25724">MVFLWENVRVPLLWFGLVALLVAGRFLLLANPRTLVGPFQWLATAGALVFFQGLCAAYDIAGEGGNSAPMWIALTVTGTIPLGALGLAVENLFMIFLCIAGGASMALRLALWITDAVVPANLETPMLCLIFVIFVLLGIAVGYKVNEQQKDIQEVITKGYYKVDNAVLACYIKAKSSDEPKSLEESDIEAARDYQAPNPDDETANNNNESPVIIDGTPGSPAEPSDTEMPKVAVTDGIMS</sequence>
<keyword evidence="2" id="KW-0812">Transmembrane</keyword>
<evidence type="ECO:0000256" key="2">
    <source>
        <dbReference type="SAM" id="Phobius"/>
    </source>
</evidence>
<gene>
    <name evidence="3" type="ORF">APAL1065_LOCUS20226</name>
</gene>
<name>A0A7S3DUX0_9STRA</name>
<protein>
    <submittedName>
        <fullName evidence="3">Uncharacterized protein</fullName>
    </submittedName>
</protein>
<feature type="transmembrane region" description="Helical" evidence="2">
    <location>
        <begin position="92"/>
        <end position="112"/>
    </location>
</feature>
<dbReference type="AlphaFoldDB" id="A0A7S3DUX0"/>
<evidence type="ECO:0000256" key="1">
    <source>
        <dbReference type="SAM" id="MobiDB-lite"/>
    </source>
</evidence>
<feature type="transmembrane region" description="Helical" evidence="2">
    <location>
        <begin position="67"/>
        <end position="85"/>
    </location>
</feature>